<evidence type="ECO:0000256" key="6">
    <source>
        <dbReference type="ARBA" id="ARBA00022679"/>
    </source>
</evidence>
<evidence type="ECO:0000256" key="7">
    <source>
        <dbReference type="ARBA" id="ARBA00022741"/>
    </source>
</evidence>
<dbReference type="EC" id="2.7.13.3" evidence="3"/>
<evidence type="ECO:0000256" key="5">
    <source>
        <dbReference type="ARBA" id="ARBA00022553"/>
    </source>
</evidence>
<dbReference type="InterPro" id="IPR036890">
    <property type="entry name" value="HATPase_C_sf"/>
</dbReference>
<dbReference type="CDD" id="cd00075">
    <property type="entry name" value="HATPase"/>
    <property type="match status" value="1"/>
</dbReference>
<dbReference type="InterPro" id="IPR005467">
    <property type="entry name" value="His_kinase_dom"/>
</dbReference>
<dbReference type="PANTHER" id="PTHR44936:SF10">
    <property type="entry name" value="SENSOR PROTEIN RSTB"/>
    <property type="match status" value="1"/>
</dbReference>
<protein>
    <recommendedName>
        <fullName evidence="3">histidine kinase</fullName>
        <ecNumber evidence="3">2.7.13.3</ecNumber>
    </recommendedName>
</protein>
<evidence type="ECO:0000313" key="12">
    <source>
        <dbReference type="EMBL" id="QQP87734.1"/>
    </source>
</evidence>
<evidence type="ECO:0000256" key="1">
    <source>
        <dbReference type="ARBA" id="ARBA00000085"/>
    </source>
</evidence>
<evidence type="ECO:0000256" key="8">
    <source>
        <dbReference type="ARBA" id="ARBA00022777"/>
    </source>
</evidence>
<organism evidence="12 13">
    <name type="scientific">Skermanella cutis</name>
    <dbReference type="NCBI Taxonomy" id="2775420"/>
    <lineage>
        <taxon>Bacteria</taxon>
        <taxon>Pseudomonadati</taxon>
        <taxon>Pseudomonadota</taxon>
        <taxon>Alphaproteobacteria</taxon>
        <taxon>Rhodospirillales</taxon>
        <taxon>Azospirillaceae</taxon>
        <taxon>Skermanella</taxon>
    </lineage>
</organism>
<dbReference type="Pfam" id="PF02518">
    <property type="entry name" value="HATPase_c"/>
    <property type="match status" value="1"/>
</dbReference>
<gene>
    <name evidence="12" type="ORF">IGS68_16745</name>
</gene>
<dbReference type="InterPro" id="IPR036097">
    <property type="entry name" value="HisK_dim/P_sf"/>
</dbReference>
<dbReference type="PROSITE" id="PS50109">
    <property type="entry name" value="HIS_KIN"/>
    <property type="match status" value="1"/>
</dbReference>
<dbReference type="SUPFAM" id="SSF55874">
    <property type="entry name" value="ATPase domain of HSP90 chaperone/DNA topoisomerase II/histidine kinase"/>
    <property type="match status" value="1"/>
</dbReference>
<name>A0ABX7B240_9PROT</name>
<keyword evidence="5" id="KW-0597">Phosphoprotein</keyword>
<sequence>MAQPRAKTGGRWLLRSLASRLVLVSVVFIAVPILIYQQFRAADEDKQTLLLQSAQQQGQLIARALEPLLARADASLLTRLGEELARFADENTRLKLLLRPRGVPGAQGFYYVGAAPQAPNANLDIERQRLLEQGILARLADTCSGNQPLAIRLQTASGALEVLTSITPINSPFGCWAVVTSHSTPTYLGSSIGQPYWQTPEVQAAALIYLAMAALVLLLFLGVWSNLRRFGLLARQIGNHDGNGRSSFAEQNTVPELRSVAEDFDRLVDTLRSSADNLRRAAEDNAHAFKTPIAVIRQSLEPLKRIIPGSDGRGPRAIDMIDRSLDRLDGLVSFARRMDEAAADLLEPPRRKVDLSELLEDMLSGYAGLLAERHLHLRLLITPHVVVRAGEDLLETVVENIVENAISFSPIDGSIQVRLARSGTMAVLTVEDEGPGVDPGNIERIFERYFSQRDATDAAEHRALDATGTDGGRTVVPFDQPVQPAGTGDSLHFGIGLWIVRRNIEAIGGRVTARNRDAGGLLIRVDLPMAL</sequence>
<evidence type="ECO:0000256" key="3">
    <source>
        <dbReference type="ARBA" id="ARBA00012438"/>
    </source>
</evidence>
<dbReference type="CDD" id="cd00082">
    <property type="entry name" value="HisKA"/>
    <property type="match status" value="1"/>
</dbReference>
<dbReference type="Gene3D" id="3.30.565.10">
    <property type="entry name" value="Histidine kinase-like ATPase, C-terminal domain"/>
    <property type="match status" value="1"/>
</dbReference>
<dbReference type="Gene3D" id="1.10.287.130">
    <property type="match status" value="1"/>
</dbReference>
<evidence type="ECO:0000256" key="10">
    <source>
        <dbReference type="SAM" id="Phobius"/>
    </source>
</evidence>
<dbReference type="PANTHER" id="PTHR44936">
    <property type="entry name" value="SENSOR PROTEIN CREC"/>
    <property type="match status" value="1"/>
</dbReference>
<keyword evidence="9" id="KW-0067">ATP-binding</keyword>
<evidence type="ECO:0000256" key="9">
    <source>
        <dbReference type="ARBA" id="ARBA00022840"/>
    </source>
</evidence>
<dbReference type="Proteomes" id="UP000595197">
    <property type="component" value="Chromosome"/>
</dbReference>
<keyword evidence="10" id="KW-0812">Transmembrane</keyword>
<accession>A0ABX7B240</accession>
<dbReference type="InterPro" id="IPR004358">
    <property type="entry name" value="Sig_transdc_His_kin-like_C"/>
</dbReference>
<evidence type="ECO:0000259" key="11">
    <source>
        <dbReference type="PROSITE" id="PS50109"/>
    </source>
</evidence>
<keyword evidence="10" id="KW-0472">Membrane</keyword>
<keyword evidence="4" id="KW-1003">Cell membrane</keyword>
<dbReference type="InterPro" id="IPR003594">
    <property type="entry name" value="HATPase_dom"/>
</dbReference>
<feature type="domain" description="Histidine kinase" evidence="11">
    <location>
        <begin position="284"/>
        <end position="531"/>
    </location>
</feature>
<feature type="transmembrane region" description="Helical" evidence="10">
    <location>
        <begin position="206"/>
        <end position="227"/>
    </location>
</feature>
<dbReference type="InterPro" id="IPR003661">
    <property type="entry name" value="HisK_dim/P_dom"/>
</dbReference>
<reference evidence="12" key="1">
    <citation type="submission" date="2021-02" db="EMBL/GenBank/DDBJ databases">
        <title>Skermanella TT6 skin isolate.</title>
        <authorList>
            <person name="Lee K."/>
            <person name="Ganzorig M."/>
        </authorList>
    </citation>
    <scope>NUCLEOTIDE SEQUENCE</scope>
    <source>
        <strain evidence="12">TT6</strain>
    </source>
</reference>
<evidence type="ECO:0000313" key="13">
    <source>
        <dbReference type="Proteomes" id="UP000595197"/>
    </source>
</evidence>
<dbReference type="GO" id="GO:0016301">
    <property type="term" value="F:kinase activity"/>
    <property type="evidence" value="ECO:0007669"/>
    <property type="project" value="UniProtKB-KW"/>
</dbReference>
<dbReference type="InterPro" id="IPR050980">
    <property type="entry name" value="2C_sensor_his_kinase"/>
</dbReference>
<keyword evidence="13" id="KW-1185">Reference proteome</keyword>
<dbReference type="SMART" id="SM00387">
    <property type="entry name" value="HATPase_c"/>
    <property type="match status" value="1"/>
</dbReference>
<comment type="catalytic activity">
    <reaction evidence="1">
        <text>ATP + protein L-histidine = ADP + protein N-phospho-L-histidine.</text>
        <dbReference type="EC" id="2.7.13.3"/>
    </reaction>
</comment>
<keyword evidence="8 12" id="KW-0418">Kinase</keyword>
<proteinExistence type="predicted"/>
<dbReference type="RefSeq" id="WP_201071434.1">
    <property type="nucleotide sequence ID" value="NZ_CP067420.1"/>
</dbReference>
<keyword evidence="7" id="KW-0547">Nucleotide-binding</keyword>
<feature type="transmembrane region" description="Helical" evidence="10">
    <location>
        <begin position="21"/>
        <end position="39"/>
    </location>
</feature>
<evidence type="ECO:0000256" key="2">
    <source>
        <dbReference type="ARBA" id="ARBA00004651"/>
    </source>
</evidence>
<dbReference type="PRINTS" id="PR00344">
    <property type="entry name" value="BCTRLSENSOR"/>
</dbReference>
<keyword evidence="6" id="KW-0808">Transferase</keyword>
<evidence type="ECO:0000256" key="4">
    <source>
        <dbReference type="ARBA" id="ARBA00022475"/>
    </source>
</evidence>
<keyword evidence="10" id="KW-1133">Transmembrane helix</keyword>
<dbReference type="SUPFAM" id="SSF47384">
    <property type="entry name" value="Homodimeric domain of signal transducing histidine kinase"/>
    <property type="match status" value="1"/>
</dbReference>
<dbReference type="EMBL" id="CP067420">
    <property type="protein sequence ID" value="QQP87734.1"/>
    <property type="molecule type" value="Genomic_DNA"/>
</dbReference>
<comment type="subcellular location">
    <subcellularLocation>
        <location evidence="2">Cell membrane</location>
        <topology evidence="2">Multi-pass membrane protein</topology>
    </subcellularLocation>
</comment>